<comment type="caution">
    <text evidence="2">The sequence shown here is derived from an EMBL/GenBank/DDBJ whole genome shotgun (WGS) entry which is preliminary data.</text>
</comment>
<name>A0A813H3I3_POLGL</name>
<protein>
    <recommendedName>
        <fullName evidence="1">GST N-terminal domain-containing protein</fullName>
    </recommendedName>
</protein>
<dbReference type="SUPFAM" id="SSF52833">
    <property type="entry name" value="Thioredoxin-like"/>
    <property type="match status" value="1"/>
</dbReference>
<dbReference type="OrthoDB" id="438953at2759"/>
<dbReference type="Pfam" id="PF13409">
    <property type="entry name" value="GST_N_2"/>
    <property type="match status" value="1"/>
</dbReference>
<evidence type="ECO:0000313" key="2">
    <source>
        <dbReference type="EMBL" id="CAE8632190.1"/>
    </source>
</evidence>
<dbReference type="PANTHER" id="PTHR43968:SF6">
    <property type="entry name" value="GLUTATHIONE S-TRANSFERASE OMEGA"/>
    <property type="match status" value="1"/>
</dbReference>
<evidence type="ECO:0000313" key="3">
    <source>
        <dbReference type="Proteomes" id="UP000654075"/>
    </source>
</evidence>
<evidence type="ECO:0000259" key="1">
    <source>
        <dbReference type="Pfam" id="PF13409"/>
    </source>
</evidence>
<dbReference type="InterPro" id="IPR050983">
    <property type="entry name" value="GST_Omega/HSP26"/>
</dbReference>
<sequence>MAAGLAMADSDEELPSWAALEGSAGKPSPRIFVARERLFEAQAPVLKFWHDAAGWCPSCECVFMVLEAMRIPYVMATSPLTGYLKPGQTKPADFLAIRPNGILPVIQLARPGVAGEPDGEPIAHAFRICEALAEHFPDEAALPRTPLRRECALLFAKLAEKLCYTVEGQQSLPPVMDDLEVALCGGREGVAAAAEAGNGYERPWTRALAWRRQEGGVDGDGDDAHYGGDPAAGPFFFGRRPCAADLMLLPWLERADARLARGGYGGLQARWPAAAALLAAVAKPGVCAYSEVGLDLVTLDGLHWRSNPAALAPPPPDAAVAAVEAAASAPPARRDAGARLCANHAAVARFACRGAGAGASQRDAHLHGVETACVEATDDALRIVIASLLMDPSEDSRALHGAMVERASAVRRRNGSDAARAAGGPCSSWRVTWECLATWPPPQRPRRARTPPWRLRSCLRAPQCCDAPCRGLFSPRSGEHRGGEIICSPHRSIMSLS</sequence>
<dbReference type="Gene3D" id="3.40.30.10">
    <property type="entry name" value="Glutaredoxin"/>
    <property type="match status" value="1"/>
</dbReference>
<dbReference type="PANTHER" id="PTHR43968">
    <property type="match status" value="1"/>
</dbReference>
<reference evidence="2" key="1">
    <citation type="submission" date="2021-02" db="EMBL/GenBank/DDBJ databases">
        <authorList>
            <person name="Dougan E. K."/>
            <person name="Rhodes N."/>
            <person name="Thang M."/>
            <person name="Chan C."/>
        </authorList>
    </citation>
    <scope>NUCLEOTIDE SEQUENCE</scope>
</reference>
<dbReference type="Gene3D" id="1.20.1050.10">
    <property type="match status" value="1"/>
</dbReference>
<dbReference type="Proteomes" id="UP000654075">
    <property type="component" value="Unassembled WGS sequence"/>
</dbReference>
<gene>
    <name evidence="2" type="ORF">PGLA1383_LOCUS48170</name>
</gene>
<dbReference type="GO" id="GO:0005737">
    <property type="term" value="C:cytoplasm"/>
    <property type="evidence" value="ECO:0007669"/>
    <property type="project" value="TreeGrafter"/>
</dbReference>
<dbReference type="CDD" id="cd00570">
    <property type="entry name" value="GST_N_family"/>
    <property type="match status" value="1"/>
</dbReference>
<organism evidence="2 3">
    <name type="scientific">Polarella glacialis</name>
    <name type="common">Dinoflagellate</name>
    <dbReference type="NCBI Taxonomy" id="89957"/>
    <lineage>
        <taxon>Eukaryota</taxon>
        <taxon>Sar</taxon>
        <taxon>Alveolata</taxon>
        <taxon>Dinophyceae</taxon>
        <taxon>Suessiales</taxon>
        <taxon>Suessiaceae</taxon>
        <taxon>Polarella</taxon>
    </lineage>
</organism>
<proteinExistence type="predicted"/>
<dbReference type="AlphaFoldDB" id="A0A813H3I3"/>
<dbReference type="InterPro" id="IPR036249">
    <property type="entry name" value="Thioredoxin-like_sf"/>
</dbReference>
<dbReference type="SUPFAM" id="SSF47616">
    <property type="entry name" value="GST C-terminal domain-like"/>
    <property type="match status" value="1"/>
</dbReference>
<dbReference type="InterPro" id="IPR036282">
    <property type="entry name" value="Glutathione-S-Trfase_C_sf"/>
</dbReference>
<feature type="domain" description="GST N-terminal" evidence="1">
    <location>
        <begin position="55"/>
        <end position="134"/>
    </location>
</feature>
<keyword evidence="3" id="KW-1185">Reference proteome</keyword>
<accession>A0A813H3I3</accession>
<dbReference type="InterPro" id="IPR004045">
    <property type="entry name" value="Glutathione_S-Trfase_N"/>
</dbReference>
<dbReference type="EMBL" id="CAJNNV010030335">
    <property type="protein sequence ID" value="CAE8632190.1"/>
    <property type="molecule type" value="Genomic_DNA"/>
</dbReference>